<reference evidence="7" key="2">
    <citation type="submission" date="2025-08" db="UniProtKB">
        <authorList>
            <consortium name="RefSeq"/>
        </authorList>
    </citation>
    <scope>IDENTIFICATION</scope>
    <source>
        <tissue evidence="7">Seedling</tissue>
    </source>
</reference>
<dbReference type="CDD" id="cd03784">
    <property type="entry name" value="GT1_Gtf-like"/>
    <property type="match status" value="1"/>
</dbReference>
<protein>
    <recommendedName>
        <fullName evidence="5">Glycosyltransferase</fullName>
        <ecNumber evidence="5">2.4.1.-</ecNumber>
    </recommendedName>
</protein>
<keyword evidence="3 4" id="KW-0808">Transferase</keyword>
<keyword evidence="6" id="KW-1185">Reference proteome</keyword>
<dbReference type="PANTHER" id="PTHR48048:SF45">
    <property type="entry name" value="GLYCOSYLTRANSFERASE"/>
    <property type="match status" value="1"/>
</dbReference>
<evidence type="ECO:0000256" key="1">
    <source>
        <dbReference type="ARBA" id="ARBA00009995"/>
    </source>
</evidence>
<comment type="similarity">
    <text evidence="1 4">Belongs to the UDP-glycosyltransferase family.</text>
</comment>
<organism evidence="6 7">
    <name type="scientific">Ziziphus jujuba</name>
    <name type="common">Chinese jujube</name>
    <name type="synonym">Ziziphus sativa</name>
    <dbReference type="NCBI Taxonomy" id="326968"/>
    <lineage>
        <taxon>Eukaryota</taxon>
        <taxon>Viridiplantae</taxon>
        <taxon>Streptophyta</taxon>
        <taxon>Embryophyta</taxon>
        <taxon>Tracheophyta</taxon>
        <taxon>Spermatophyta</taxon>
        <taxon>Magnoliopsida</taxon>
        <taxon>eudicotyledons</taxon>
        <taxon>Gunneridae</taxon>
        <taxon>Pentapetalae</taxon>
        <taxon>rosids</taxon>
        <taxon>fabids</taxon>
        <taxon>Rosales</taxon>
        <taxon>Rhamnaceae</taxon>
        <taxon>Paliureae</taxon>
        <taxon>Ziziphus</taxon>
    </lineage>
</organism>
<dbReference type="Gene3D" id="3.40.50.2000">
    <property type="entry name" value="Glycogen Phosphorylase B"/>
    <property type="match status" value="2"/>
</dbReference>
<dbReference type="InterPro" id="IPR002213">
    <property type="entry name" value="UDP_glucos_trans"/>
</dbReference>
<dbReference type="Proteomes" id="UP001652623">
    <property type="component" value="Chromosome 2"/>
</dbReference>
<dbReference type="EC" id="2.4.1.-" evidence="5"/>
<dbReference type="SUPFAM" id="SSF53756">
    <property type="entry name" value="UDP-Glycosyltransferase/glycogen phosphorylase"/>
    <property type="match status" value="1"/>
</dbReference>
<evidence type="ECO:0000256" key="2">
    <source>
        <dbReference type="ARBA" id="ARBA00022676"/>
    </source>
</evidence>
<evidence type="ECO:0000313" key="7">
    <source>
        <dbReference type="RefSeq" id="XP_060670647.1"/>
    </source>
</evidence>
<sequence>MKKVELIFIPSPGIGHLVSTVEMAKLLVARDHCLHVTVLVMKLPFETKVSTYLHSLSSSSSSSSFSNISARISFVILPHDHNNTLADSNPGLFLNQFAEIQKPHVREAVAAKLIHSRDKSSADHESDSPPRLAGFVIDIFCTTMKDVAEEFGIPTYVFFTSSASFLRLMFHITDLKDEENIDTTDFKDDPNTDLVVPGILNPVPASVLPGVVLLKDSAPLMLTHARRMRDSKGILVNTFAELESHAIRSLSETSEFPPVYSVGPILNPERTHHGSDIIKWLDDQPPSSVVFLCFGSMGGFSEEQVTEIAIALENSGVRFIWSLRQPPPKNAFTPPTDYDDPSQVVSKEFLDRTVGIGKIIGWAPQVDILSHPAIGGFVSHCGWNSILESLWFGVPMATWPLYAEQQFNAFEIVKEMKLGVEIKLDYRTAGFYSGANDEVVIVNAQEIETGIRKLMENESDVRKRVKQVSEKSKQALMDGGPSYSSLKSFIETVMVNLPSS</sequence>
<dbReference type="RefSeq" id="XP_060670647.1">
    <property type="nucleotide sequence ID" value="XM_060814664.1"/>
</dbReference>
<dbReference type="PANTHER" id="PTHR48048">
    <property type="entry name" value="GLYCOSYLTRANSFERASE"/>
    <property type="match status" value="1"/>
</dbReference>
<evidence type="ECO:0000313" key="6">
    <source>
        <dbReference type="Proteomes" id="UP001652623"/>
    </source>
</evidence>
<dbReference type="Pfam" id="PF00201">
    <property type="entry name" value="UDPGT"/>
    <property type="match status" value="1"/>
</dbReference>
<evidence type="ECO:0000256" key="5">
    <source>
        <dbReference type="RuleBase" id="RU362057"/>
    </source>
</evidence>
<dbReference type="PROSITE" id="PS00375">
    <property type="entry name" value="UDPGT"/>
    <property type="match status" value="1"/>
</dbReference>
<keyword evidence="2 4" id="KW-0328">Glycosyltransferase</keyword>
<accession>A0ABM4A1N5</accession>
<evidence type="ECO:0000256" key="4">
    <source>
        <dbReference type="RuleBase" id="RU003718"/>
    </source>
</evidence>
<name>A0ABM4A1N5_ZIZJJ</name>
<evidence type="ECO:0000256" key="3">
    <source>
        <dbReference type="ARBA" id="ARBA00022679"/>
    </source>
</evidence>
<dbReference type="InterPro" id="IPR050481">
    <property type="entry name" value="UDP-glycosyltransf_plant"/>
</dbReference>
<dbReference type="GeneID" id="132800592"/>
<proteinExistence type="inferred from homology"/>
<reference evidence="6" key="1">
    <citation type="submission" date="2025-05" db="UniProtKB">
        <authorList>
            <consortium name="RefSeq"/>
        </authorList>
    </citation>
    <scope>NUCLEOTIDE SEQUENCE [LARGE SCALE GENOMIC DNA]</scope>
</reference>
<dbReference type="InterPro" id="IPR035595">
    <property type="entry name" value="UDP_glycos_trans_CS"/>
</dbReference>
<gene>
    <name evidence="7" type="primary">LOC132800592</name>
</gene>